<dbReference type="GO" id="GO:0015627">
    <property type="term" value="C:type II protein secretion system complex"/>
    <property type="evidence" value="ECO:0007669"/>
    <property type="project" value="InterPro"/>
</dbReference>
<dbReference type="SUPFAM" id="SSF53067">
    <property type="entry name" value="Actin-like ATPase domain"/>
    <property type="match status" value="1"/>
</dbReference>
<dbReference type="Gene3D" id="3.30.1490.300">
    <property type="match status" value="1"/>
</dbReference>
<organism evidence="2 3">
    <name type="scientific">Desulfuromusa kysingii</name>
    <dbReference type="NCBI Taxonomy" id="37625"/>
    <lineage>
        <taxon>Bacteria</taxon>
        <taxon>Pseudomonadati</taxon>
        <taxon>Thermodesulfobacteriota</taxon>
        <taxon>Desulfuromonadia</taxon>
        <taxon>Desulfuromonadales</taxon>
        <taxon>Geopsychrobacteraceae</taxon>
        <taxon>Desulfuromusa</taxon>
    </lineage>
</organism>
<keyword evidence="3" id="KW-1185">Reference proteome</keyword>
<dbReference type="Proteomes" id="UP000199409">
    <property type="component" value="Unassembled WGS sequence"/>
</dbReference>
<sequence length="461" mass="50476">MKKRFLGLDIGSTNCYLTLLEYDKNELKSVRFFSSQGNELEDQLAELYAHVGRHLGISDRIAAALPAKTAYVRKLELPFRDSKKIMAAVPFSLSSQIPVSIDDCLTSTIINSKSAKGLSQVTAAAIPRDTVEKVLNSAAEAEIPLHILDLPPFSLLPLVAQSTQEAILITINSQETLISFIHAGQLQDYQLLPKPIQPAVKGDIQSISRAIKTLAAHDKEMNLPVLIVGDGDIETLATNLKDIGYDAKELALNLAGEIVPPAYFHATSLAFRASGAKEQKSFNFRSGQYALKGEWQKLKRALWLTASLTIISALIVATTAVIQYRTRANRLNSLQQEMTQLFQQTFSAKTAIVDIPLQMKSSIRELREKMSFIGGSKSQILPLLKLLSDATTNIAFEVEELTIGSGEVKVSGSAPSFDAINKVTEELEKSPQIQSAQVAEAQMALKGEKINFRLTLNLVPN</sequence>
<evidence type="ECO:0000313" key="2">
    <source>
        <dbReference type="EMBL" id="SEA63070.1"/>
    </source>
</evidence>
<dbReference type="EMBL" id="FNQN01000008">
    <property type="protein sequence ID" value="SEA63070.1"/>
    <property type="molecule type" value="Genomic_DNA"/>
</dbReference>
<protein>
    <submittedName>
        <fullName evidence="2">GspL domain-containing protein</fullName>
    </submittedName>
</protein>
<evidence type="ECO:0000313" key="3">
    <source>
        <dbReference type="Proteomes" id="UP000199409"/>
    </source>
</evidence>
<dbReference type="GO" id="GO:0015628">
    <property type="term" value="P:protein secretion by the type II secretion system"/>
    <property type="evidence" value="ECO:0007669"/>
    <property type="project" value="InterPro"/>
</dbReference>
<proteinExistence type="predicted"/>
<accession>A0A1H4CRQ4</accession>
<dbReference type="InterPro" id="IPR007812">
    <property type="entry name" value="T2SS_protein-GspL"/>
</dbReference>
<keyword evidence="1" id="KW-0472">Membrane</keyword>
<dbReference type="InterPro" id="IPR043129">
    <property type="entry name" value="ATPase_NBD"/>
</dbReference>
<dbReference type="NCBIfam" id="TIGR01709">
    <property type="entry name" value="typeII_sec_gspL"/>
    <property type="match status" value="1"/>
</dbReference>
<keyword evidence="1" id="KW-0812">Transmembrane</keyword>
<dbReference type="OrthoDB" id="5481996at2"/>
<dbReference type="GO" id="GO:0009276">
    <property type="term" value="C:Gram-negative-bacterium-type cell wall"/>
    <property type="evidence" value="ECO:0007669"/>
    <property type="project" value="InterPro"/>
</dbReference>
<gene>
    <name evidence="2" type="ORF">SAMN05660420_02689</name>
</gene>
<evidence type="ECO:0000256" key="1">
    <source>
        <dbReference type="SAM" id="Phobius"/>
    </source>
</evidence>
<dbReference type="STRING" id="37625.SAMN05660420_02689"/>
<dbReference type="Gene3D" id="3.30.420.40">
    <property type="match status" value="2"/>
</dbReference>
<reference evidence="2 3" key="1">
    <citation type="submission" date="2016-10" db="EMBL/GenBank/DDBJ databases">
        <authorList>
            <person name="de Groot N.N."/>
        </authorList>
    </citation>
    <scope>NUCLEOTIDE SEQUENCE [LARGE SCALE GENOMIC DNA]</scope>
    <source>
        <strain evidence="2 3">DSM 7343</strain>
    </source>
</reference>
<keyword evidence="1" id="KW-1133">Transmembrane helix</keyword>
<dbReference type="RefSeq" id="WP_092349596.1">
    <property type="nucleotide sequence ID" value="NZ_FNQN01000008.1"/>
</dbReference>
<feature type="transmembrane region" description="Helical" evidence="1">
    <location>
        <begin position="301"/>
        <end position="324"/>
    </location>
</feature>
<dbReference type="AlphaFoldDB" id="A0A1H4CRQ4"/>
<name>A0A1H4CRQ4_9BACT</name>